<dbReference type="InterPro" id="IPR011032">
    <property type="entry name" value="GroES-like_sf"/>
</dbReference>
<evidence type="ECO:0000313" key="2">
    <source>
        <dbReference type="Proteomes" id="UP000568664"/>
    </source>
</evidence>
<accession>A0A7Y0LDG2</accession>
<keyword evidence="2" id="KW-1185">Reference proteome</keyword>
<dbReference type="InterPro" id="IPR021276">
    <property type="entry name" value="DUF2855"/>
</dbReference>
<proteinExistence type="predicted"/>
<dbReference type="AlphaFoldDB" id="A0A7Y0LDG2"/>
<reference evidence="1 2" key="1">
    <citation type="submission" date="2020-04" db="EMBL/GenBank/DDBJ databases">
        <title>Thalassotalea sp. M1531, isolated from the surface of marine red alga.</title>
        <authorList>
            <person name="Pang L."/>
            <person name="Lu D.-C."/>
        </authorList>
    </citation>
    <scope>NUCLEOTIDE SEQUENCE [LARGE SCALE GENOMIC DNA]</scope>
    <source>
        <strain evidence="1 2">M1531</strain>
    </source>
</reference>
<dbReference type="Proteomes" id="UP000568664">
    <property type="component" value="Unassembled WGS sequence"/>
</dbReference>
<dbReference type="RefSeq" id="WP_169074906.1">
    <property type="nucleotide sequence ID" value="NZ_JABBXH010000002.1"/>
</dbReference>
<sequence>MQNQIFEVLQSDLSKTRLISEDVPSTLNDGQVLLKVDKFALTANNITYGITGDMLGYWRFFPAEQGWGRLPVMGFAEVVSSNHEKIKIGERVWGFFPMANYLVIDAGKTSPFGFSDVSAHRKGLSPVYSRFERIANNPFYQEQTEAYQMLIKGLYTTSWLIDDFMFDNEYFGASQYLITSASSKTSIALAFAAKQRGHIPCIGITSNSRVAFVESLGLYQQVISYDQIAQLDNSIPSVSVDMAGSEKVLTDVHQHFDQNLKFSSRVGATHINELFTNVKLAGPEPVMFFAPHQIEKRSQEWGGDKLMGSIAQSLNSYIDFIRHHIEISPVQGIGNLESTYLQLLTGQCNADQGLIVLLNES</sequence>
<dbReference type="SUPFAM" id="SSF50129">
    <property type="entry name" value="GroES-like"/>
    <property type="match status" value="1"/>
</dbReference>
<protein>
    <submittedName>
        <fullName evidence="1">DUF2855 family protein</fullName>
    </submittedName>
</protein>
<gene>
    <name evidence="1" type="ORF">HII17_08530</name>
</gene>
<evidence type="ECO:0000313" key="1">
    <source>
        <dbReference type="EMBL" id="NMP31606.1"/>
    </source>
</evidence>
<dbReference type="Gene3D" id="3.90.180.10">
    <property type="entry name" value="Medium-chain alcohol dehydrogenases, catalytic domain"/>
    <property type="match status" value="1"/>
</dbReference>
<comment type="caution">
    <text evidence="1">The sequence shown here is derived from an EMBL/GenBank/DDBJ whole genome shotgun (WGS) entry which is preliminary data.</text>
</comment>
<name>A0A7Y0LDG2_9GAMM</name>
<organism evidence="1 2">
    <name type="scientific">Thalassotalea algicola</name>
    <dbReference type="NCBI Taxonomy" id="2716224"/>
    <lineage>
        <taxon>Bacteria</taxon>
        <taxon>Pseudomonadati</taxon>
        <taxon>Pseudomonadota</taxon>
        <taxon>Gammaproteobacteria</taxon>
        <taxon>Alteromonadales</taxon>
        <taxon>Colwelliaceae</taxon>
        <taxon>Thalassotalea</taxon>
    </lineage>
</organism>
<dbReference type="Pfam" id="PF11017">
    <property type="entry name" value="DUF2855"/>
    <property type="match status" value="1"/>
</dbReference>
<dbReference type="EMBL" id="JABBXH010000002">
    <property type="protein sequence ID" value="NMP31606.1"/>
    <property type="molecule type" value="Genomic_DNA"/>
</dbReference>